<keyword evidence="7" id="KW-1185">Reference proteome</keyword>
<dbReference type="EC" id="1.-.-.-" evidence="6"/>
<dbReference type="GO" id="GO:0016491">
    <property type="term" value="F:oxidoreductase activity"/>
    <property type="evidence" value="ECO:0007669"/>
    <property type="project" value="UniProtKB-KW"/>
</dbReference>
<accession>A0ABV9E7F5</accession>
<evidence type="ECO:0000259" key="5">
    <source>
        <dbReference type="Pfam" id="PF00296"/>
    </source>
</evidence>
<evidence type="ECO:0000313" key="6">
    <source>
        <dbReference type="EMBL" id="MFC4584491.1"/>
    </source>
</evidence>
<dbReference type="SUPFAM" id="SSF51679">
    <property type="entry name" value="Bacterial luciferase-like"/>
    <property type="match status" value="1"/>
</dbReference>
<evidence type="ECO:0000256" key="3">
    <source>
        <dbReference type="ARBA" id="ARBA00023002"/>
    </source>
</evidence>
<keyword evidence="1" id="KW-0285">Flavoprotein</keyword>
<dbReference type="InterPro" id="IPR050172">
    <property type="entry name" value="SsuD_RutA_monooxygenase"/>
</dbReference>
<dbReference type="Proteomes" id="UP001595891">
    <property type="component" value="Unassembled WGS sequence"/>
</dbReference>
<evidence type="ECO:0000256" key="1">
    <source>
        <dbReference type="ARBA" id="ARBA00022630"/>
    </source>
</evidence>
<proteinExistence type="predicted"/>
<protein>
    <submittedName>
        <fullName evidence="6">TIGR03619 family F420-dependent LLM class oxidoreductase</fullName>
        <ecNumber evidence="6">1.-.-.-</ecNumber>
    </submittedName>
</protein>
<keyword evidence="3 6" id="KW-0560">Oxidoreductase</keyword>
<organism evidence="6 7">
    <name type="scientific">Sphaerisporangium corydalis</name>
    <dbReference type="NCBI Taxonomy" id="1441875"/>
    <lineage>
        <taxon>Bacteria</taxon>
        <taxon>Bacillati</taxon>
        <taxon>Actinomycetota</taxon>
        <taxon>Actinomycetes</taxon>
        <taxon>Streptosporangiales</taxon>
        <taxon>Streptosporangiaceae</taxon>
        <taxon>Sphaerisporangium</taxon>
    </lineage>
</organism>
<evidence type="ECO:0000256" key="2">
    <source>
        <dbReference type="ARBA" id="ARBA00022643"/>
    </source>
</evidence>
<sequence length="285" mass="31017">MRFGVPLGLLHPAAWKDVAVAADELGFESVWLPEHLVFTTDLSLAIYPGTDRPGISPTTPLFDAPAYLCWLAALTSRVRLGTAVHLYALRHPFVSARAFATLDVVSGGRAICGVGAGWYPGEWAASGQDFATRGPRLDEAIEVTRRLWSEPAVAHDGRFFSFPEVAFEPKPVQERLPILAGGESPAALRRAARLCDGWISMPHTLESVRPLLDRLAALREAHGSREPFSVTAHAYALESPEEAGAWEALGVDRMIVRPWARGRDAVRALTGFADRYGLDGRDAGR</sequence>
<dbReference type="PANTHER" id="PTHR42847:SF4">
    <property type="entry name" value="ALKANESULFONATE MONOOXYGENASE-RELATED"/>
    <property type="match status" value="1"/>
</dbReference>
<dbReference type="NCBIfam" id="TIGR03619">
    <property type="entry name" value="F420_Rv2161c"/>
    <property type="match status" value="1"/>
</dbReference>
<dbReference type="EMBL" id="JBHSFN010000001">
    <property type="protein sequence ID" value="MFC4584491.1"/>
    <property type="molecule type" value="Genomic_DNA"/>
</dbReference>
<gene>
    <name evidence="6" type="ORF">ACFO8L_00300</name>
</gene>
<dbReference type="InterPro" id="IPR011251">
    <property type="entry name" value="Luciferase-like_dom"/>
</dbReference>
<dbReference type="InterPro" id="IPR036661">
    <property type="entry name" value="Luciferase-like_sf"/>
</dbReference>
<name>A0ABV9E7F5_9ACTN</name>
<dbReference type="InterPro" id="IPR019921">
    <property type="entry name" value="Lucif-like_OxRdtase_Rv2161c"/>
</dbReference>
<reference evidence="7" key="1">
    <citation type="journal article" date="2019" name="Int. J. Syst. Evol. Microbiol.">
        <title>The Global Catalogue of Microorganisms (GCM) 10K type strain sequencing project: providing services to taxonomists for standard genome sequencing and annotation.</title>
        <authorList>
            <consortium name="The Broad Institute Genomics Platform"/>
            <consortium name="The Broad Institute Genome Sequencing Center for Infectious Disease"/>
            <person name="Wu L."/>
            <person name="Ma J."/>
        </authorList>
    </citation>
    <scope>NUCLEOTIDE SEQUENCE [LARGE SCALE GENOMIC DNA]</scope>
    <source>
        <strain evidence="7">CCUG 49560</strain>
    </source>
</reference>
<dbReference type="Pfam" id="PF00296">
    <property type="entry name" value="Bac_luciferase"/>
    <property type="match status" value="1"/>
</dbReference>
<dbReference type="RefSeq" id="WP_262841799.1">
    <property type="nucleotide sequence ID" value="NZ_JANZYP010000007.1"/>
</dbReference>
<evidence type="ECO:0000313" key="7">
    <source>
        <dbReference type="Proteomes" id="UP001595891"/>
    </source>
</evidence>
<dbReference type="Gene3D" id="3.20.20.30">
    <property type="entry name" value="Luciferase-like domain"/>
    <property type="match status" value="1"/>
</dbReference>
<evidence type="ECO:0000256" key="4">
    <source>
        <dbReference type="ARBA" id="ARBA00023033"/>
    </source>
</evidence>
<keyword evidence="2" id="KW-0288">FMN</keyword>
<dbReference type="PANTHER" id="PTHR42847">
    <property type="entry name" value="ALKANESULFONATE MONOOXYGENASE"/>
    <property type="match status" value="1"/>
</dbReference>
<keyword evidence="4" id="KW-0503">Monooxygenase</keyword>
<comment type="caution">
    <text evidence="6">The sequence shown here is derived from an EMBL/GenBank/DDBJ whole genome shotgun (WGS) entry which is preliminary data.</text>
</comment>
<feature type="domain" description="Luciferase-like" evidence="5">
    <location>
        <begin position="13"/>
        <end position="253"/>
    </location>
</feature>